<dbReference type="AlphaFoldDB" id="A0A183TNS5"/>
<gene>
    <name evidence="2" type="ORF">SSLN_LOCUS18123</name>
</gene>
<organism evidence="4">
    <name type="scientific">Schistocephalus solidus</name>
    <name type="common">Tapeworm</name>
    <dbReference type="NCBI Taxonomy" id="70667"/>
    <lineage>
        <taxon>Eukaryota</taxon>
        <taxon>Metazoa</taxon>
        <taxon>Spiralia</taxon>
        <taxon>Lophotrochozoa</taxon>
        <taxon>Platyhelminthes</taxon>
        <taxon>Cestoda</taxon>
        <taxon>Eucestoda</taxon>
        <taxon>Diphyllobothriidea</taxon>
        <taxon>Diphyllobothriidae</taxon>
        <taxon>Schistocephalus</taxon>
    </lineage>
</organism>
<protein>
    <submittedName>
        <fullName evidence="4">RTP1_C1 domain-containing protein</fullName>
    </submittedName>
</protein>
<evidence type="ECO:0000313" key="3">
    <source>
        <dbReference type="Proteomes" id="UP000275846"/>
    </source>
</evidence>
<keyword evidence="3" id="KW-1185">Reference proteome</keyword>
<feature type="compositionally biased region" description="Polar residues" evidence="1">
    <location>
        <begin position="159"/>
        <end position="169"/>
    </location>
</feature>
<evidence type="ECO:0000313" key="4">
    <source>
        <dbReference type="WBParaSite" id="SSLN_0001880601-mRNA-1"/>
    </source>
</evidence>
<reference evidence="2 3" key="2">
    <citation type="submission" date="2018-11" db="EMBL/GenBank/DDBJ databases">
        <authorList>
            <consortium name="Pathogen Informatics"/>
        </authorList>
    </citation>
    <scope>NUCLEOTIDE SEQUENCE [LARGE SCALE GENOMIC DNA]</scope>
    <source>
        <strain evidence="2 3">NST_G2</strain>
    </source>
</reference>
<dbReference type="Proteomes" id="UP000275846">
    <property type="component" value="Unassembled WGS sequence"/>
</dbReference>
<evidence type="ECO:0000313" key="2">
    <source>
        <dbReference type="EMBL" id="VDM04509.1"/>
    </source>
</evidence>
<proteinExistence type="predicted"/>
<dbReference type="STRING" id="70667.A0A183TNS5"/>
<accession>A0A183TNS5</accession>
<reference evidence="4" key="1">
    <citation type="submission" date="2016-06" db="UniProtKB">
        <authorList>
            <consortium name="WormBaseParasite"/>
        </authorList>
    </citation>
    <scope>IDENTIFICATION</scope>
</reference>
<sequence>MSLQLLEFHMPLPNRSLPTTVVCKESLSIVDVTLRQTTLRLPRSRGPLTRACPRHLALRLLHTIHQQHPTWFTAHLDKAASPRALLPCSPSQSTLLSIRKEEDVDSSPALIAISALLTYWSSAEFFRSQSSLTLVQLQQTAPGVDVEALLEEEHMSAGAGSTSNNSRKSSPFHPGTTATLLQAESPAAAGVRISAGLADHSQWDEPFLILDCLLPCAQSHPDDFDLLFTLVVGMARLRCVGYNRLRRHVQKLAFTSTPAWHRKLFLSYVSLVKRRVSGAETSRKEPEVPLEVSTSSVASKVLPLAEYLVTPEAHFKLLAHLILPCVQRALEQSPQEFLLGRPPNPCVASGKYGLLSI</sequence>
<dbReference type="WBParaSite" id="SSLN_0001880601-mRNA-1">
    <property type="protein sequence ID" value="SSLN_0001880601-mRNA-1"/>
    <property type="gene ID" value="SSLN_0001880601"/>
</dbReference>
<dbReference type="OrthoDB" id="5570127at2759"/>
<name>A0A183TNS5_SCHSO</name>
<evidence type="ECO:0000256" key="1">
    <source>
        <dbReference type="SAM" id="MobiDB-lite"/>
    </source>
</evidence>
<dbReference type="EMBL" id="UYSU01043731">
    <property type="protein sequence ID" value="VDM04509.1"/>
    <property type="molecule type" value="Genomic_DNA"/>
</dbReference>
<feature type="region of interest" description="Disordered" evidence="1">
    <location>
        <begin position="155"/>
        <end position="177"/>
    </location>
</feature>